<dbReference type="AlphaFoldDB" id="A0A5C4UQE8"/>
<comment type="caution">
    <text evidence="1">The sequence shown here is derived from an EMBL/GenBank/DDBJ whole genome shotgun (WGS) entry which is preliminary data.</text>
</comment>
<sequence>MSPGRYSLLNAPWIPVRWVPPAEGSATDDLPEHVGFAELLRRAHEIAGLAVVDPPAHSALLRVLYALTVRVTGLDRVDTSEDDWADRRQQVWEDGRLPVDGIAEYADRYAHRFLAFDPEGGRPWMQDPRLEKQCDPAKTAGVNKLVVTRPAGNNHAWFRHNSDAKPDLPTVSEAVLNLLVWHYWGPSGRCSAREVDGEKTASATAGPLRTALSYHPEGETLFETLLAGLVPPDPRDRLDEDYCPWELAELPDPAAVPREPVGPCSRLTCRSQHALLLVPDDDSRDDHGTPTLVRDAYITWGNRAGRMARDDDFLIWQISQQGNRYPRPADSRRALWRDLDALLLAEPGGSARAKRPKVFDSAAEMPEEVELRVRALGFEQDGQAKDTQFVDGSTPPVLGFVEERLPQIAYPVAELKELGERYGFRMDRALKRAWKTYMDDPKGDADAWTTPAKARYWPAAEDQFWAVFRELSRDPARIDTGFDFEGARRAFLRLAENAYDEVTRSVTGSQRGAKAVFEARVGLRLPSGNRPTQGLTADRS</sequence>
<dbReference type="Pfam" id="PF09481">
    <property type="entry name" value="CRISPR_Cse1"/>
    <property type="match status" value="1"/>
</dbReference>
<dbReference type="RefSeq" id="WP_139649343.1">
    <property type="nucleotide sequence ID" value="NZ_BAAAZS010000035.1"/>
</dbReference>
<organism evidence="1 2">
    <name type="scientific">Streptomyces sedi</name>
    <dbReference type="NCBI Taxonomy" id="555059"/>
    <lineage>
        <taxon>Bacteria</taxon>
        <taxon>Bacillati</taxon>
        <taxon>Actinomycetota</taxon>
        <taxon>Actinomycetes</taxon>
        <taxon>Kitasatosporales</taxon>
        <taxon>Streptomycetaceae</taxon>
        <taxon>Streptomyces</taxon>
    </lineage>
</organism>
<evidence type="ECO:0000313" key="1">
    <source>
        <dbReference type="EMBL" id="TNM25901.1"/>
    </source>
</evidence>
<name>A0A5C4UQE8_9ACTN</name>
<dbReference type="EMBL" id="VDGT01000026">
    <property type="protein sequence ID" value="TNM25901.1"/>
    <property type="molecule type" value="Genomic_DNA"/>
</dbReference>
<dbReference type="NCBIfam" id="TIGR02547">
    <property type="entry name" value="casA_cse1"/>
    <property type="match status" value="1"/>
</dbReference>
<dbReference type="Proteomes" id="UP000311713">
    <property type="component" value="Unassembled WGS sequence"/>
</dbReference>
<proteinExistence type="predicted"/>
<evidence type="ECO:0000313" key="2">
    <source>
        <dbReference type="Proteomes" id="UP000311713"/>
    </source>
</evidence>
<dbReference type="OrthoDB" id="3187690at2"/>
<keyword evidence="2" id="KW-1185">Reference proteome</keyword>
<dbReference type="CDD" id="cd09729">
    <property type="entry name" value="Cse1_I-E"/>
    <property type="match status" value="1"/>
</dbReference>
<gene>
    <name evidence="1" type="primary">casA</name>
    <name evidence="1" type="ORF">FH715_25375</name>
</gene>
<dbReference type="Gene3D" id="1.10.132.100">
    <property type="match status" value="1"/>
</dbReference>
<dbReference type="InterPro" id="IPR013381">
    <property type="entry name" value="CRISPR-assoc_prot_Cse1"/>
</dbReference>
<protein>
    <submittedName>
        <fullName evidence="1">Type I-E CRISPR-associated protein Cse1/CasA</fullName>
    </submittedName>
</protein>
<accession>A0A5C4UQE8</accession>
<reference evidence="1 2" key="1">
    <citation type="submission" date="2019-06" db="EMBL/GenBank/DDBJ databases">
        <title>Draft genome of Streptomyces sedi sp. JCM16909.</title>
        <authorList>
            <person name="Klykleung N."/>
            <person name="Tanasupawat S."/>
            <person name="Kudo T."/>
            <person name="Yuki M."/>
            <person name="Ohkuma M."/>
        </authorList>
    </citation>
    <scope>NUCLEOTIDE SEQUENCE [LARGE SCALE GENOMIC DNA]</scope>
    <source>
        <strain evidence="1 2">JCM 16909</strain>
    </source>
</reference>